<dbReference type="EMBL" id="CP003349">
    <property type="protein sequence ID" value="AFD05697.1"/>
    <property type="molecule type" value="Genomic_DNA"/>
</dbReference>
<protein>
    <submittedName>
        <fullName evidence="1">Uncharacterized protein</fullName>
    </submittedName>
</protein>
<dbReference type="SUPFAM" id="SSF75169">
    <property type="entry name" value="DsrEFH-like"/>
    <property type="match status" value="1"/>
</dbReference>
<accession>H8KP60</accession>
<proteinExistence type="predicted"/>
<dbReference type="InterPro" id="IPR027396">
    <property type="entry name" value="DsrEFH-like"/>
</dbReference>
<organism evidence="1 2">
    <name type="scientific">Solitalea canadensis (strain ATCC 29591 / DSM 3403 / JCM 21819 / LMG 8368 / NBRC 15130 / NCIMB 12057 / USAM 9D)</name>
    <name type="common">Flexibacter canadensis</name>
    <dbReference type="NCBI Taxonomy" id="929556"/>
    <lineage>
        <taxon>Bacteria</taxon>
        <taxon>Pseudomonadati</taxon>
        <taxon>Bacteroidota</taxon>
        <taxon>Sphingobacteriia</taxon>
        <taxon>Sphingobacteriales</taxon>
        <taxon>Sphingobacteriaceae</taxon>
        <taxon>Solitalea</taxon>
    </lineage>
</organism>
<dbReference type="Pfam" id="PF02635">
    <property type="entry name" value="DsrE"/>
    <property type="match status" value="1"/>
</dbReference>
<evidence type="ECO:0000313" key="2">
    <source>
        <dbReference type="Proteomes" id="UP000007590"/>
    </source>
</evidence>
<sequence>MDLKNQLTMQETGQYKVVFQLSSNDSAVHKVLIQQLHNLLNALNNVIIEVAINGPGIDFVYKGSVFADVIQELNRKDVTFLICNNTLNGLRITTEQLIDDIKVIPATVAHLVTRQYEGWAYIKAGF</sequence>
<gene>
    <name evidence="1" type="ordered locus">Solca_0567</name>
</gene>
<evidence type="ECO:0000313" key="1">
    <source>
        <dbReference type="EMBL" id="AFD05697.1"/>
    </source>
</evidence>
<dbReference type="AlphaFoldDB" id="H8KP60"/>
<reference evidence="1" key="1">
    <citation type="submission" date="2012-02" db="EMBL/GenBank/DDBJ databases">
        <title>The complete genome of Solitalea canadensis DSM 3403.</title>
        <authorList>
            <consortium name="US DOE Joint Genome Institute (JGI-PGF)"/>
            <person name="Lucas S."/>
            <person name="Copeland A."/>
            <person name="Lapidus A."/>
            <person name="Glavina del Rio T."/>
            <person name="Dalin E."/>
            <person name="Tice H."/>
            <person name="Bruce D."/>
            <person name="Goodwin L."/>
            <person name="Pitluck S."/>
            <person name="Peters L."/>
            <person name="Ovchinnikova G."/>
            <person name="Lu M."/>
            <person name="Kyrpides N."/>
            <person name="Mavromatis K."/>
            <person name="Ivanova N."/>
            <person name="Brettin T."/>
            <person name="Detter J.C."/>
            <person name="Han C."/>
            <person name="Larimer F."/>
            <person name="Land M."/>
            <person name="Hauser L."/>
            <person name="Markowitz V."/>
            <person name="Cheng J.-F."/>
            <person name="Hugenholtz P."/>
            <person name="Woyke T."/>
            <person name="Wu D."/>
            <person name="Spring S."/>
            <person name="Schroeder M."/>
            <person name="Kopitz M."/>
            <person name="Brambilla E."/>
            <person name="Klenk H.-P."/>
            <person name="Eisen J.A."/>
        </authorList>
    </citation>
    <scope>NUCLEOTIDE SEQUENCE</scope>
    <source>
        <strain evidence="1">DSM 3403</strain>
    </source>
</reference>
<keyword evidence="2" id="KW-1185">Reference proteome</keyword>
<dbReference type="Proteomes" id="UP000007590">
    <property type="component" value="Chromosome"/>
</dbReference>
<dbReference type="HOGENOM" id="CLU_127515_4_1_10"/>
<dbReference type="KEGG" id="scn:Solca_0567"/>
<name>H8KP60_SOLCM</name>
<dbReference type="eggNOG" id="COG1416">
    <property type="taxonomic scope" value="Bacteria"/>
</dbReference>
<dbReference type="STRING" id="929556.Solca_0567"/>
<dbReference type="PANTHER" id="PTHR37691:SF1">
    <property type="entry name" value="BLR3518 PROTEIN"/>
    <property type="match status" value="1"/>
</dbReference>
<dbReference type="InterPro" id="IPR003787">
    <property type="entry name" value="Sulphur_relay_DsrE/F-like"/>
</dbReference>
<dbReference type="Gene3D" id="3.40.1260.10">
    <property type="entry name" value="DsrEFH-like"/>
    <property type="match status" value="1"/>
</dbReference>
<dbReference type="PANTHER" id="PTHR37691">
    <property type="entry name" value="BLR3518 PROTEIN"/>
    <property type="match status" value="1"/>
</dbReference>